<dbReference type="InterPro" id="IPR011761">
    <property type="entry name" value="ATP-grasp"/>
</dbReference>
<dbReference type="InterPro" id="IPR013815">
    <property type="entry name" value="ATP_grasp_subdomain_1"/>
</dbReference>
<feature type="domain" description="ATP-grasp" evidence="2">
    <location>
        <begin position="130"/>
        <end position="353"/>
    </location>
</feature>
<proteinExistence type="predicted"/>
<dbReference type="PANTHER" id="PTHR21621:SF0">
    <property type="entry name" value="BETA-CITRYLGLUTAMATE SYNTHASE B-RELATED"/>
    <property type="match status" value="1"/>
</dbReference>
<dbReference type="SUPFAM" id="SSF56059">
    <property type="entry name" value="Glutathione synthetase ATP-binding domain-like"/>
    <property type="match status" value="1"/>
</dbReference>
<evidence type="ECO:0000313" key="4">
    <source>
        <dbReference type="Proteomes" id="UP001208017"/>
    </source>
</evidence>
<keyword evidence="1" id="KW-0067">ATP-binding</keyword>
<dbReference type="EMBL" id="JAPMLT010000014">
    <property type="protein sequence ID" value="MCX7572006.1"/>
    <property type="molecule type" value="Genomic_DNA"/>
</dbReference>
<dbReference type="RefSeq" id="WP_267153250.1">
    <property type="nucleotide sequence ID" value="NZ_JAPMLT010000014.1"/>
</dbReference>
<gene>
    <name evidence="3" type="ORF">OS242_18875</name>
</gene>
<dbReference type="PANTHER" id="PTHR21621">
    <property type="entry name" value="RIBOSOMAL PROTEIN S6 MODIFICATION PROTEIN"/>
    <property type="match status" value="1"/>
</dbReference>
<evidence type="ECO:0000259" key="2">
    <source>
        <dbReference type="PROSITE" id="PS50975"/>
    </source>
</evidence>
<keyword evidence="4" id="KW-1185">Reference proteome</keyword>
<accession>A0ABT3X6D9</accession>
<name>A0ABT3X6D9_9BACL</name>
<organism evidence="3 4">
    <name type="scientific">Tumebacillus lacus</name>
    <dbReference type="NCBI Taxonomy" id="2995335"/>
    <lineage>
        <taxon>Bacteria</taxon>
        <taxon>Bacillati</taxon>
        <taxon>Bacillota</taxon>
        <taxon>Bacilli</taxon>
        <taxon>Bacillales</taxon>
        <taxon>Alicyclobacillaceae</taxon>
        <taxon>Tumebacillus</taxon>
    </lineage>
</organism>
<keyword evidence="1" id="KW-0547">Nucleotide-binding</keyword>
<comment type="caution">
    <text evidence="3">The sequence shown here is derived from an EMBL/GenBank/DDBJ whole genome shotgun (WGS) entry which is preliminary data.</text>
</comment>
<dbReference type="Pfam" id="PF14398">
    <property type="entry name" value="ATPgrasp_YheCD"/>
    <property type="match status" value="1"/>
</dbReference>
<dbReference type="PROSITE" id="PS50975">
    <property type="entry name" value="ATP_GRASP"/>
    <property type="match status" value="1"/>
</dbReference>
<protein>
    <submittedName>
        <fullName evidence="3">YheC/YheD family protein</fullName>
    </submittedName>
</protein>
<dbReference type="InterPro" id="IPR026838">
    <property type="entry name" value="YheC/D"/>
</dbReference>
<dbReference type="Gene3D" id="3.30.470.20">
    <property type="entry name" value="ATP-grasp fold, B domain"/>
    <property type="match status" value="1"/>
</dbReference>
<reference evidence="3 4" key="1">
    <citation type="submission" date="2022-11" db="EMBL/GenBank/DDBJ databases">
        <title>Study of microbial diversity in lake waters.</title>
        <authorList>
            <person name="Zhang J."/>
        </authorList>
    </citation>
    <scope>NUCLEOTIDE SEQUENCE [LARGE SCALE GENOMIC DNA]</scope>
    <source>
        <strain evidence="3 4">DT12</strain>
    </source>
</reference>
<evidence type="ECO:0000313" key="3">
    <source>
        <dbReference type="EMBL" id="MCX7572006.1"/>
    </source>
</evidence>
<dbReference type="Proteomes" id="UP001208017">
    <property type="component" value="Unassembled WGS sequence"/>
</dbReference>
<evidence type="ECO:0000256" key="1">
    <source>
        <dbReference type="PROSITE-ProRule" id="PRU00409"/>
    </source>
</evidence>
<sequence length="355" mass="39981">MPSLSDTAPLHTHLGLMTTDLPKSRRTMAPTWQRLAEAGIAEDLPVVFFHPHRIDLKRRTVTGVRYHPGTGWMPIRVPLPRVVVDNVYVHIARTDRLYAGNKRALEQRGTVVLNPRLPDKSGVWQALQRQPLLADHLPETAVMRSAADLERWLDRHESVFLKPVRGSGGRGVLRVSRDQAGTYRVAGAKKSLWRREEWSFFLKKRLGETPHLIQQGLSLFETEGCKIDLRIVLHRDGDRTWQPITTVPRMGAIGSVVTNLAQGGQVKEFAWLTERMTEQGLRAPQRERLEQIAVQAAEAVTLIRPTLAFLGLDLALDTTGRAYVLDINPRPGRKSLGAAERSRAFACLVRYCKTL</sequence>
<dbReference type="Gene3D" id="3.30.1490.20">
    <property type="entry name" value="ATP-grasp fold, A domain"/>
    <property type="match status" value="1"/>
</dbReference>